<feature type="domain" description="Pyrrolo-quinoline quinone repeat" evidence="6">
    <location>
        <begin position="648"/>
        <end position="718"/>
    </location>
</feature>
<feature type="chain" id="PRO_5021836515" evidence="4">
    <location>
        <begin position="21"/>
        <end position="764"/>
    </location>
</feature>
<evidence type="ECO:0000256" key="1">
    <source>
        <dbReference type="ARBA" id="ARBA00022801"/>
    </source>
</evidence>
<dbReference type="Pfam" id="PF00150">
    <property type="entry name" value="Cellulase"/>
    <property type="match status" value="1"/>
</dbReference>
<keyword evidence="1" id="KW-0378">Hydrolase</keyword>
<gene>
    <name evidence="7" type="ORF">Pla8534_14910</name>
</gene>
<dbReference type="RefSeq" id="WP_145050858.1">
    <property type="nucleotide sequence ID" value="NZ_CP036433.1"/>
</dbReference>
<dbReference type="SMART" id="SM00564">
    <property type="entry name" value="PQQ"/>
    <property type="match status" value="4"/>
</dbReference>
<dbReference type="Gene3D" id="3.20.20.80">
    <property type="entry name" value="Glycosidases"/>
    <property type="match status" value="1"/>
</dbReference>
<dbReference type="Proteomes" id="UP000317648">
    <property type="component" value="Chromosome"/>
</dbReference>
<dbReference type="GO" id="GO:0004553">
    <property type="term" value="F:hydrolase activity, hydrolyzing O-glycosyl compounds"/>
    <property type="evidence" value="ECO:0007669"/>
    <property type="project" value="InterPro"/>
</dbReference>
<feature type="domain" description="Glycoside hydrolase family 5" evidence="5">
    <location>
        <begin position="64"/>
        <end position="299"/>
    </location>
</feature>
<dbReference type="InterPro" id="IPR002372">
    <property type="entry name" value="PQQ_rpt_dom"/>
</dbReference>
<dbReference type="AlphaFoldDB" id="A0A518DPD7"/>
<dbReference type="InterPro" id="IPR018391">
    <property type="entry name" value="PQQ_b-propeller_rpt"/>
</dbReference>
<keyword evidence="2" id="KW-0326">Glycosidase</keyword>
<dbReference type="SUPFAM" id="SSF50998">
    <property type="entry name" value="Quinoprotein alcohol dehydrogenase-like"/>
    <property type="match status" value="1"/>
</dbReference>
<dbReference type="Gene3D" id="2.40.10.480">
    <property type="match status" value="1"/>
</dbReference>
<dbReference type="KEGG" id="lcre:Pla8534_14910"/>
<dbReference type="SUPFAM" id="SSF51445">
    <property type="entry name" value="(Trans)glycosidases"/>
    <property type="match status" value="1"/>
</dbReference>
<keyword evidence="8" id="KW-1185">Reference proteome</keyword>
<dbReference type="InterPro" id="IPR015943">
    <property type="entry name" value="WD40/YVTN_repeat-like_dom_sf"/>
</dbReference>
<feature type="signal peptide" evidence="4">
    <location>
        <begin position="1"/>
        <end position="20"/>
    </location>
</feature>
<evidence type="ECO:0000259" key="6">
    <source>
        <dbReference type="Pfam" id="PF13360"/>
    </source>
</evidence>
<feature type="compositionally biased region" description="Basic and acidic residues" evidence="3">
    <location>
        <begin position="362"/>
        <end position="373"/>
    </location>
</feature>
<organism evidence="7 8">
    <name type="scientific">Lignipirellula cremea</name>
    <dbReference type="NCBI Taxonomy" id="2528010"/>
    <lineage>
        <taxon>Bacteria</taxon>
        <taxon>Pseudomonadati</taxon>
        <taxon>Planctomycetota</taxon>
        <taxon>Planctomycetia</taxon>
        <taxon>Pirellulales</taxon>
        <taxon>Pirellulaceae</taxon>
        <taxon>Lignipirellula</taxon>
    </lineage>
</organism>
<dbReference type="PANTHER" id="PTHR34512:SF30">
    <property type="entry name" value="OUTER MEMBRANE PROTEIN ASSEMBLY FACTOR BAMB"/>
    <property type="match status" value="1"/>
</dbReference>
<dbReference type="InterPro" id="IPR001547">
    <property type="entry name" value="Glyco_hydro_5"/>
</dbReference>
<dbReference type="PANTHER" id="PTHR34512">
    <property type="entry name" value="CELL SURFACE PROTEIN"/>
    <property type="match status" value="1"/>
</dbReference>
<dbReference type="GO" id="GO:0000272">
    <property type="term" value="P:polysaccharide catabolic process"/>
    <property type="evidence" value="ECO:0007669"/>
    <property type="project" value="InterPro"/>
</dbReference>
<evidence type="ECO:0000256" key="3">
    <source>
        <dbReference type="SAM" id="MobiDB-lite"/>
    </source>
</evidence>
<dbReference type="Gene3D" id="2.130.10.10">
    <property type="entry name" value="YVTN repeat-like/Quinoprotein amine dehydrogenase"/>
    <property type="match status" value="1"/>
</dbReference>
<keyword evidence="4" id="KW-0732">Signal</keyword>
<accession>A0A518DPD7</accession>
<dbReference type="InterPro" id="IPR017853">
    <property type="entry name" value="GH"/>
</dbReference>
<feature type="domain" description="Pyrrolo-quinoline quinone repeat" evidence="6">
    <location>
        <begin position="544"/>
        <end position="627"/>
    </location>
</feature>
<protein>
    <submittedName>
        <fullName evidence="7">Outer membrane biogenesis protein BamB</fullName>
    </submittedName>
</protein>
<feature type="domain" description="Pyrrolo-quinoline quinone repeat" evidence="6">
    <location>
        <begin position="388"/>
        <end position="506"/>
    </location>
</feature>
<evidence type="ECO:0000259" key="5">
    <source>
        <dbReference type="Pfam" id="PF00150"/>
    </source>
</evidence>
<reference evidence="7 8" key="1">
    <citation type="submission" date="2019-02" db="EMBL/GenBank/DDBJ databases">
        <title>Deep-cultivation of Planctomycetes and their phenomic and genomic characterization uncovers novel biology.</title>
        <authorList>
            <person name="Wiegand S."/>
            <person name="Jogler M."/>
            <person name="Boedeker C."/>
            <person name="Pinto D."/>
            <person name="Vollmers J."/>
            <person name="Rivas-Marin E."/>
            <person name="Kohn T."/>
            <person name="Peeters S.H."/>
            <person name="Heuer A."/>
            <person name="Rast P."/>
            <person name="Oberbeckmann S."/>
            <person name="Bunk B."/>
            <person name="Jeske O."/>
            <person name="Meyerdierks A."/>
            <person name="Storesund J.E."/>
            <person name="Kallscheuer N."/>
            <person name="Luecker S."/>
            <person name="Lage O.M."/>
            <person name="Pohl T."/>
            <person name="Merkel B.J."/>
            <person name="Hornburger P."/>
            <person name="Mueller R.-W."/>
            <person name="Bruemmer F."/>
            <person name="Labrenz M."/>
            <person name="Spormann A.M."/>
            <person name="Op den Camp H."/>
            <person name="Overmann J."/>
            <person name="Amann R."/>
            <person name="Jetten M.S.M."/>
            <person name="Mascher T."/>
            <person name="Medema M.H."/>
            <person name="Devos D.P."/>
            <person name="Kaster A.-K."/>
            <person name="Ovreas L."/>
            <person name="Rohde M."/>
            <person name="Galperin M.Y."/>
            <person name="Jogler C."/>
        </authorList>
    </citation>
    <scope>NUCLEOTIDE SEQUENCE [LARGE SCALE GENOMIC DNA]</scope>
    <source>
        <strain evidence="7 8">Pla85_3_4</strain>
    </source>
</reference>
<dbReference type="InterPro" id="IPR011047">
    <property type="entry name" value="Quinoprotein_ADH-like_sf"/>
</dbReference>
<evidence type="ECO:0000313" key="8">
    <source>
        <dbReference type="Proteomes" id="UP000317648"/>
    </source>
</evidence>
<feature type="region of interest" description="Disordered" evidence="3">
    <location>
        <begin position="362"/>
        <end position="384"/>
    </location>
</feature>
<evidence type="ECO:0000313" key="7">
    <source>
        <dbReference type="EMBL" id="QDU93710.1"/>
    </source>
</evidence>
<dbReference type="Pfam" id="PF13360">
    <property type="entry name" value="PQQ_2"/>
    <property type="match status" value="3"/>
</dbReference>
<dbReference type="EMBL" id="CP036433">
    <property type="protein sequence ID" value="QDU93710.1"/>
    <property type="molecule type" value="Genomic_DNA"/>
</dbReference>
<evidence type="ECO:0000256" key="4">
    <source>
        <dbReference type="SAM" id="SignalP"/>
    </source>
</evidence>
<sequence length="764" mass="86183" precursor="true">MRILWSLALALFVLTGQCFAAELEWVRVGDDQRSFVLEKSGRKFVPWGFNYDHDANGRLIEDYWDDEWTTVEEDFKEMKQLGANVVRIHLQFGKFMDAADKPKEGSLKQLERLVSLAEETGLYLDLTGLGCYHKQDVPSWYDKLDEQERWKAQAVFWEAVAAHCANSPAIFCYDLMNEPVVPGDQQRDDWLGGALGDKHFVQFITLSAAGRPRHEVARKWISQLVAAIHKHDRRHLITLGLVPWSLDRPGLQSGFVPEKVTGDLDFIAVHLYPEKGKVNEAIETLKRFAAVGKPVVIEEIFPLKCGVDEFGVFLVESQKHATGWLGFYWGKTPEEYRPAKSIAEAMTLSWLELFQEKEEEMLRPARPSERKSSSTDWPQWRGPRADNVADGRNLPIQWSQTENVHWSVKLPGWGVSSPVVYGERVFVTSQDEGNGKKSLLLLCFRRNDGKELWRHDFGLGVDQRTYEKSNLAVNTPAVTADAVYVAFGNSDIARYSHDGELIWVRRYMTEFGDPKMSWGYGVSPLVVEDSVIFPWDHHKGPCFLIGLDKQTGEVAWKKDRPIGTAHATPLLVEHHGQQDILVPGKNRLTAFDAQTHEKRWEYGEGEGPFNGEIISSPVHGDGVVYLQLWRQSPIHAIRLRGDGQPPESLWTSKSPGPVEPSLLYYRGLLYVLMDNGVLTCLDGLTGTEQYRKRLGGDCNSSPIASDGRIYLSNNDGQTFVVQAGKEFKLLGTNDLGERITATPAITGDGLLYRTDSHLYLIGSP</sequence>
<evidence type="ECO:0000256" key="2">
    <source>
        <dbReference type="ARBA" id="ARBA00023295"/>
    </source>
</evidence>
<dbReference type="OrthoDB" id="240436at2"/>
<name>A0A518DPD7_9BACT</name>
<proteinExistence type="predicted"/>